<dbReference type="EC" id="2.4.1.-" evidence="11"/>
<feature type="transmembrane region" description="Helical" evidence="11">
    <location>
        <begin position="451"/>
        <end position="472"/>
    </location>
</feature>
<evidence type="ECO:0000256" key="11">
    <source>
        <dbReference type="RuleBase" id="RU363112"/>
    </source>
</evidence>
<keyword evidence="13" id="KW-1185">Reference proteome</keyword>
<keyword evidence="10 11" id="KW-0472">Membrane</keyword>
<evidence type="ECO:0000256" key="3">
    <source>
        <dbReference type="ARBA" id="ARBA00008698"/>
    </source>
</evidence>
<feature type="transmembrane region" description="Helical" evidence="11">
    <location>
        <begin position="399"/>
        <end position="418"/>
    </location>
</feature>
<comment type="subcellular location">
    <subcellularLocation>
        <location evidence="1 11">Endoplasmic reticulum membrane</location>
        <topology evidence="1 11">Multi-pass membrane protein</topology>
    </subcellularLocation>
</comment>
<keyword evidence="5 11" id="KW-0328">Glycosyltransferase</keyword>
<evidence type="ECO:0000256" key="5">
    <source>
        <dbReference type="ARBA" id="ARBA00022676"/>
    </source>
</evidence>
<evidence type="ECO:0000256" key="1">
    <source>
        <dbReference type="ARBA" id="ARBA00004477"/>
    </source>
</evidence>
<keyword evidence="4 11" id="KW-0337">GPI-anchor biosynthesis</keyword>
<keyword evidence="8 11" id="KW-0256">Endoplasmic reticulum</keyword>
<organism evidence="12 13">
    <name type="scientific">Plasmodiophora brassicae</name>
    <name type="common">Clubroot disease agent</name>
    <dbReference type="NCBI Taxonomy" id="37360"/>
    <lineage>
        <taxon>Eukaryota</taxon>
        <taxon>Sar</taxon>
        <taxon>Rhizaria</taxon>
        <taxon>Endomyxa</taxon>
        <taxon>Phytomyxea</taxon>
        <taxon>Plasmodiophorida</taxon>
        <taxon>Plasmodiophoridae</taxon>
        <taxon>Plasmodiophora</taxon>
    </lineage>
</organism>
<accession>A0A0G4IIU2</accession>
<dbReference type="Pfam" id="PF04188">
    <property type="entry name" value="Mannosyl_trans2"/>
    <property type="match status" value="1"/>
</dbReference>
<keyword evidence="6 11" id="KW-0808">Transferase</keyword>
<dbReference type="GO" id="GO:0000009">
    <property type="term" value="F:alpha-1,6-mannosyltransferase activity"/>
    <property type="evidence" value="ECO:0007669"/>
    <property type="project" value="InterPro"/>
</dbReference>
<dbReference type="OrthoDB" id="10252502at2759"/>
<dbReference type="PANTHER" id="PTHR12468">
    <property type="entry name" value="GPI MANNOSYLTRANSFERASE 2"/>
    <property type="match status" value="1"/>
</dbReference>
<dbReference type="InterPro" id="IPR007315">
    <property type="entry name" value="PIG-V/Gpi18"/>
</dbReference>
<keyword evidence="9 11" id="KW-1133">Transmembrane helix</keyword>
<gene>
    <name evidence="12" type="ORF">PBRA_009596</name>
</gene>
<feature type="transmembrane region" description="Helical" evidence="11">
    <location>
        <begin position="263"/>
        <end position="286"/>
    </location>
</feature>
<dbReference type="STRING" id="37360.A0A0G4IIU2"/>
<feature type="transmembrane region" description="Helical" evidence="11">
    <location>
        <begin position="226"/>
        <end position="243"/>
    </location>
</feature>
<evidence type="ECO:0000256" key="6">
    <source>
        <dbReference type="ARBA" id="ARBA00022679"/>
    </source>
</evidence>
<feature type="transmembrane region" description="Helical" evidence="11">
    <location>
        <begin position="293"/>
        <end position="319"/>
    </location>
</feature>
<dbReference type="PANTHER" id="PTHR12468:SF2">
    <property type="entry name" value="GPI MANNOSYLTRANSFERASE 2"/>
    <property type="match status" value="1"/>
</dbReference>
<evidence type="ECO:0000313" key="12">
    <source>
        <dbReference type="EMBL" id="CEO95064.1"/>
    </source>
</evidence>
<evidence type="ECO:0000313" key="13">
    <source>
        <dbReference type="Proteomes" id="UP000039324"/>
    </source>
</evidence>
<keyword evidence="7 11" id="KW-0812">Transmembrane</keyword>
<comment type="pathway">
    <text evidence="2 11">Glycolipid biosynthesis; glycosylphosphatidylinositol-anchor biosynthesis.</text>
</comment>
<comment type="function">
    <text evidence="11">Mannosyltransferase involved in glycosylphosphatidylinositol-anchor biosynthesis.</text>
</comment>
<evidence type="ECO:0000256" key="2">
    <source>
        <dbReference type="ARBA" id="ARBA00004687"/>
    </source>
</evidence>
<evidence type="ECO:0000256" key="9">
    <source>
        <dbReference type="ARBA" id="ARBA00022989"/>
    </source>
</evidence>
<comment type="similarity">
    <text evidence="3 11">Belongs to the PIGV family.</text>
</comment>
<dbReference type="EMBL" id="CDSF01000005">
    <property type="protein sequence ID" value="CEO95064.1"/>
    <property type="molecule type" value="Genomic_DNA"/>
</dbReference>
<dbReference type="Proteomes" id="UP000039324">
    <property type="component" value="Unassembled WGS sequence"/>
</dbReference>
<dbReference type="AlphaFoldDB" id="A0A0G4IIU2"/>
<evidence type="ECO:0000256" key="8">
    <source>
        <dbReference type="ARBA" id="ARBA00022824"/>
    </source>
</evidence>
<dbReference type="UniPathway" id="UPA00196"/>
<dbReference type="GO" id="GO:0005789">
    <property type="term" value="C:endoplasmic reticulum membrane"/>
    <property type="evidence" value="ECO:0007669"/>
    <property type="project" value="UniProtKB-SubCell"/>
</dbReference>
<feature type="transmembrane region" description="Helical" evidence="11">
    <location>
        <begin position="331"/>
        <end position="353"/>
    </location>
</feature>
<feature type="transmembrane region" description="Helical" evidence="11">
    <location>
        <begin position="198"/>
        <end position="219"/>
    </location>
</feature>
<evidence type="ECO:0000256" key="4">
    <source>
        <dbReference type="ARBA" id="ARBA00022502"/>
    </source>
</evidence>
<name>A0A0G4IIU2_PLABS</name>
<protein>
    <recommendedName>
        <fullName evidence="11">GPI mannosyltransferase 2</fullName>
        <ecNumber evidence="11">2.4.1.-</ecNumber>
    </recommendedName>
</protein>
<feature type="transmembrane region" description="Helical" evidence="11">
    <location>
        <begin position="135"/>
        <end position="157"/>
    </location>
</feature>
<dbReference type="GO" id="GO:0004376">
    <property type="term" value="F:GPI mannosyltransferase activity"/>
    <property type="evidence" value="ECO:0007669"/>
    <property type="project" value="InterPro"/>
</dbReference>
<dbReference type="GO" id="GO:0006506">
    <property type="term" value="P:GPI anchor biosynthetic process"/>
    <property type="evidence" value="ECO:0007669"/>
    <property type="project" value="UniProtKB-UniPathway"/>
</dbReference>
<dbReference type="GO" id="GO:0031501">
    <property type="term" value="C:mannosyltransferase complex"/>
    <property type="evidence" value="ECO:0007669"/>
    <property type="project" value="TreeGrafter"/>
</dbReference>
<proteinExistence type="inferred from homology"/>
<reference evidence="12 13" key="1">
    <citation type="submission" date="2015-02" db="EMBL/GenBank/DDBJ databases">
        <authorList>
            <person name="Chooi Y.-H."/>
        </authorList>
    </citation>
    <scope>NUCLEOTIDE SEQUENCE [LARGE SCALE GENOMIC DNA]</scope>
    <source>
        <strain evidence="12">E3</strain>
    </source>
</reference>
<evidence type="ECO:0000256" key="10">
    <source>
        <dbReference type="ARBA" id="ARBA00023136"/>
    </source>
</evidence>
<sequence>MTRDGKSTGRGGPYKATLVGHDQQATRYIVDYVAPTDSSLREMNMAPGHHGMIYYGTCTWSPATKCDGLRVGCLCLQVSRDLRRGSTLARVTLGLRFFQFHCSGYDDARNNSDVQLCCRRVPPHFAIGMGRRRSIVMAAAAVRVSVTALALLAGWLLPAYDRSGWSSLPLANWDAVFYADIARSGAYEFEQQFAFLPFLPFLLRVLSLGSTSTVVLAMVGVMLSNACAIAAAVGLYCLGQAVLQDDALAHRAALLYCFNPAGVFLSAAYTESLFSCCSFWALNLLYRDRAWRAACLMALAVATRTNGTLLVGFVFYRAIQESLSLNARPALKAWATAVAMAVVAVSPLAAFLAHGYRQFCPGPSPYCSSVAPNIYGFVQAKYWGVGLLRYWTLKQAPNFLLASPALSTTAAAILSFALSRRGYVQLLTAGIVKSQEQGTARGFHSTRVTCFIYHVAILLFTVTFVRALSFSVRAYDGR</sequence>
<evidence type="ECO:0000256" key="7">
    <source>
        <dbReference type="ARBA" id="ARBA00022692"/>
    </source>
</evidence>